<evidence type="ECO:0000259" key="1">
    <source>
        <dbReference type="Pfam" id="PF13399"/>
    </source>
</evidence>
<dbReference type="Gene3D" id="3.30.70.2390">
    <property type="match status" value="1"/>
</dbReference>
<sequence>MTVFIGVFIYSFSTKQVHNGTSFEITFPPTSDPPSLSTIYKNNPINESSVEVLNGCGVQGMAAKFSRFLRNNNIDVLYSDDADHYNYNHTLIITRTGNVQILYKVSSLLGFDVKDKTHILNKPNS</sequence>
<dbReference type="Pfam" id="PF13399">
    <property type="entry name" value="LytR_C"/>
    <property type="match status" value="1"/>
</dbReference>
<feature type="domain" description="LytR/CpsA/Psr regulator C-terminal" evidence="1">
    <location>
        <begin position="49"/>
        <end position="113"/>
    </location>
</feature>
<dbReference type="AlphaFoldDB" id="A0A382HNT3"/>
<organism evidence="2">
    <name type="scientific">marine metagenome</name>
    <dbReference type="NCBI Taxonomy" id="408172"/>
    <lineage>
        <taxon>unclassified sequences</taxon>
        <taxon>metagenomes</taxon>
        <taxon>ecological metagenomes</taxon>
    </lineage>
</organism>
<dbReference type="EMBL" id="UINC01062282">
    <property type="protein sequence ID" value="SVB88745.1"/>
    <property type="molecule type" value="Genomic_DNA"/>
</dbReference>
<gene>
    <name evidence="2" type="ORF">METZ01_LOCUS241599</name>
</gene>
<name>A0A382HNT3_9ZZZZ</name>
<dbReference type="InterPro" id="IPR027381">
    <property type="entry name" value="LytR/CpsA/Psr_C"/>
</dbReference>
<protein>
    <recommendedName>
        <fullName evidence="1">LytR/CpsA/Psr regulator C-terminal domain-containing protein</fullName>
    </recommendedName>
</protein>
<accession>A0A382HNT3</accession>
<evidence type="ECO:0000313" key="2">
    <source>
        <dbReference type="EMBL" id="SVB88745.1"/>
    </source>
</evidence>
<proteinExistence type="predicted"/>
<feature type="non-terminal residue" evidence="2">
    <location>
        <position position="125"/>
    </location>
</feature>
<reference evidence="2" key="1">
    <citation type="submission" date="2018-05" db="EMBL/GenBank/DDBJ databases">
        <authorList>
            <person name="Lanie J.A."/>
            <person name="Ng W.-L."/>
            <person name="Kazmierczak K.M."/>
            <person name="Andrzejewski T.M."/>
            <person name="Davidsen T.M."/>
            <person name="Wayne K.J."/>
            <person name="Tettelin H."/>
            <person name="Glass J.I."/>
            <person name="Rusch D."/>
            <person name="Podicherti R."/>
            <person name="Tsui H.-C.T."/>
            <person name="Winkler M.E."/>
        </authorList>
    </citation>
    <scope>NUCLEOTIDE SEQUENCE</scope>
</reference>